<evidence type="ECO:0000256" key="3">
    <source>
        <dbReference type="ARBA" id="ARBA00022448"/>
    </source>
</evidence>
<feature type="signal peptide" evidence="5">
    <location>
        <begin position="1"/>
        <end position="17"/>
    </location>
</feature>
<keyword evidence="3" id="KW-0813">Transport</keyword>
<dbReference type="SUPFAM" id="SSF53807">
    <property type="entry name" value="Helical backbone' metal receptor"/>
    <property type="match status" value="1"/>
</dbReference>
<dbReference type="PANTHER" id="PTHR30532">
    <property type="entry name" value="IRON III DICITRATE-BINDING PERIPLASMIC PROTEIN"/>
    <property type="match status" value="1"/>
</dbReference>
<gene>
    <name evidence="7" type="ORF">H9821_10140</name>
</gene>
<dbReference type="InterPro" id="IPR002491">
    <property type="entry name" value="ABC_transptr_periplasmic_BD"/>
</dbReference>
<evidence type="ECO:0000256" key="2">
    <source>
        <dbReference type="ARBA" id="ARBA00008814"/>
    </source>
</evidence>
<protein>
    <submittedName>
        <fullName evidence="7">ABC transporter substrate-binding protein</fullName>
    </submittedName>
</protein>
<sequence>MVAITRSAFLKATAATALTGLLAACTTGSNDTSSSSTSSAASGESYTVKHAFGETTFTAVPQKIAVVNFWKNPDVLLALGVVPAGTPVVTYGANANGSTDWFDAKLAELGGTAPVTYDETDGPDYEALATLAPDAIFSVYGDMTQEVYDKLTAIAPVVAAPEGVGAYAASWEDVVNQASAMLQKDDEGAALIEATNKTIDDAAAKYSNLAGKTFVAGMFDLEAQTLSAYVASDSRSQFLTSLGMELAPYIEQNATEADAFFMTISGEVLPEVQSDLVWAWGTSDSDEEAIKNNTLFSQMPAVANGGLVVETDAAISLALSAASPLSLDWAINQTETLAKLSSAIDASQAS</sequence>
<evidence type="ECO:0000256" key="5">
    <source>
        <dbReference type="SAM" id="SignalP"/>
    </source>
</evidence>
<evidence type="ECO:0000313" key="8">
    <source>
        <dbReference type="Proteomes" id="UP000824134"/>
    </source>
</evidence>
<comment type="subcellular location">
    <subcellularLocation>
        <location evidence="1">Cell envelope</location>
    </subcellularLocation>
</comment>
<dbReference type="AlphaFoldDB" id="A0A9D1ZUQ9"/>
<proteinExistence type="inferred from homology"/>
<dbReference type="PROSITE" id="PS51257">
    <property type="entry name" value="PROKAR_LIPOPROTEIN"/>
    <property type="match status" value="1"/>
</dbReference>
<dbReference type="Proteomes" id="UP000824134">
    <property type="component" value="Unassembled WGS sequence"/>
</dbReference>
<dbReference type="Pfam" id="PF01497">
    <property type="entry name" value="Peripla_BP_2"/>
    <property type="match status" value="1"/>
</dbReference>
<dbReference type="Gene3D" id="3.40.50.1980">
    <property type="entry name" value="Nitrogenase molybdenum iron protein domain"/>
    <property type="match status" value="2"/>
</dbReference>
<feature type="domain" description="Fe/B12 periplasmic-binding" evidence="6">
    <location>
        <begin position="64"/>
        <end position="348"/>
    </location>
</feature>
<feature type="chain" id="PRO_5038601278" evidence="5">
    <location>
        <begin position="18"/>
        <end position="350"/>
    </location>
</feature>
<evidence type="ECO:0000313" key="7">
    <source>
        <dbReference type="EMBL" id="HIY95993.1"/>
    </source>
</evidence>
<keyword evidence="4 5" id="KW-0732">Signal</keyword>
<dbReference type="PROSITE" id="PS50983">
    <property type="entry name" value="FE_B12_PBP"/>
    <property type="match status" value="1"/>
</dbReference>
<evidence type="ECO:0000259" key="6">
    <source>
        <dbReference type="PROSITE" id="PS50983"/>
    </source>
</evidence>
<dbReference type="GO" id="GO:1901678">
    <property type="term" value="P:iron coordination entity transport"/>
    <property type="evidence" value="ECO:0007669"/>
    <property type="project" value="UniProtKB-ARBA"/>
</dbReference>
<accession>A0A9D1ZUQ9</accession>
<evidence type="ECO:0000256" key="1">
    <source>
        <dbReference type="ARBA" id="ARBA00004196"/>
    </source>
</evidence>
<name>A0A9D1ZUQ9_9MICC</name>
<comment type="caution">
    <text evidence="7">The sequence shown here is derived from an EMBL/GenBank/DDBJ whole genome shotgun (WGS) entry which is preliminary data.</text>
</comment>
<dbReference type="PANTHER" id="PTHR30532:SF24">
    <property type="entry name" value="FERRIC ENTEROBACTIN-BINDING PERIPLASMIC PROTEIN FEPB"/>
    <property type="match status" value="1"/>
</dbReference>
<reference evidence="7" key="2">
    <citation type="submission" date="2021-04" db="EMBL/GenBank/DDBJ databases">
        <authorList>
            <person name="Gilroy R."/>
        </authorList>
    </citation>
    <scope>NUCLEOTIDE SEQUENCE</scope>
    <source>
        <strain evidence="7">ChiHjej12B11-9195</strain>
    </source>
</reference>
<organism evidence="7 8">
    <name type="scientific">Candidatus Rothia avicola</name>
    <dbReference type="NCBI Taxonomy" id="2840478"/>
    <lineage>
        <taxon>Bacteria</taxon>
        <taxon>Bacillati</taxon>
        <taxon>Actinomycetota</taxon>
        <taxon>Actinomycetes</taxon>
        <taxon>Micrococcales</taxon>
        <taxon>Micrococcaceae</taxon>
        <taxon>Rothia</taxon>
    </lineage>
</organism>
<dbReference type="GO" id="GO:0030288">
    <property type="term" value="C:outer membrane-bounded periplasmic space"/>
    <property type="evidence" value="ECO:0007669"/>
    <property type="project" value="TreeGrafter"/>
</dbReference>
<reference evidence="7" key="1">
    <citation type="journal article" date="2021" name="PeerJ">
        <title>Extensive microbial diversity within the chicken gut microbiome revealed by metagenomics and culture.</title>
        <authorList>
            <person name="Gilroy R."/>
            <person name="Ravi A."/>
            <person name="Getino M."/>
            <person name="Pursley I."/>
            <person name="Horton D.L."/>
            <person name="Alikhan N.F."/>
            <person name="Baker D."/>
            <person name="Gharbi K."/>
            <person name="Hall N."/>
            <person name="Watson M."/>
            <person name="Adriaenssens E.M."/>
            <person name="Foster-Nyarko E."/>
            <person name="Jarju S."/>
            <person name="Secka A."/>
            <person name="Antonio M."/>
            <person name="Oren A."/>
            <person name="Chaudhuri R.R."/>
            <person name="La Ragione R."/>
            <person name="Hildebrand F."/>
            <person name="Pallen M.J."/>
        </authorList>
    </citation>
    <scope>NUCLEOTIDE SEQUENCE</scope>
    <source>
        <strain evidence="7">ChiHjej12B11-9195</strain>
    </source>
</reference>
<dbReference type="InterPro" id="IPR051313">
    <property type="entry name" value="Bact_iron-sidero_bind"/>
</dbReference>
<dbReference type="EMBL" id="DXCN01000077">
    <property type="protein sequence ID" value="HIY95993.1"/>
    <property type="molecule type" value="Genomic_DNA"/>
</dbReference>
<comment type="similarity">
    <text evidence="2">Belongs to the bacterial solute-binding protein 8 family.</text>
</comment>
<evidence type="ECO:0000256" key="4">
    <source>
        <dbReference type="ARBA" id="ARBA00022729"/>
    </source>
</evidence>